<proteinExistence type="predicted"/>
<evidence type="ECO:0000313" key="2">
    <source>
        <dbReference type="Proteomes" id="UP000827626"/>
    </source>
</evidence>
<sequence>MTTTTFNIFFNTESKRIVNDGSNIVIDGKRFIMKNVMQTFGASLCSDEEIREVMADGIVIPESVWEQKLQNILQRDARLELKTLTREETNELIELMQQDKDLPF</sequence>
<protein>
    <submittedName>
        <fullName evidence="1">Uncharacterized protein</fullName>
    </submittedName>
</protein>
<organism evidence="1 2">
    <name type="scientific">Hafnia phage vB_HpaM_SarahDanielle</name>
    <dbReference type="NCBI Taxonomy" id="2836113"/>
    <lineage>
        <taxon>Viruses</taxon>
        <taxon>Duplodnaviria</taxon>
        <taxon>Heunggongvirae</taxon>
        <taxon>Uroviricota</taxon>
        <taxon>Caudoviricetes</taxon>
        <taxon>Andersonviridae</taxon>
        <taxon>Andersonviridae incertae sedis</taxon>
        <taxon>Daniellevirus</taxon>
        <taxon>Daniellevirus danielle</taxon>
    </lineage>
</organism>
<accession>A0AAE8BBV3</accession>
<keyword evidence="2" id="KW-1185">Reference proteome</keyword>
<dbReference type="EMBL" id="MW749010">
    <property type="protein sequence ID" value="QYA57496.1"/>
    <property type="molecule type" value="Genomic_DNA"/>
</dbReference>
<name>A0AAE8BBV3_9CAUD</name>
<evidence type="ECO:0000313" key="1">
    <source>
        <dbReference type="EMBL" id="QYA57496.1"/>
    </source>
</evidence>
<reference evidence="1" key="1">
    <citation type="submission" date="2021-03" db="EMBL/GenBank/DDBJ databases">
        <authorList>
            <person name="Thompson D.W."/>
            <person name="Brown H.M.F."/>
            <person name="Thompson S.D."/>
            <person name="Grose J.H."/>
        </authorList>
    </citation>
    <scope>NUCLEOTIDE SEQUENCE</scope>
</reference>
<dbReference type="Proteomes" id="UP000827626">
    <property type="component" value="Segment"/>
</dbReference>
<gene>
    <name evidence="1" type="ORF">SARAHDANIELLE_68</name>
</gene>